<protein>
    <submittedName>
        <fullName evidence="1">Uncharacterized protein</fullName>
    </submittedName>
</protein>
<evidence type="ECO:0000313" key="2">
    <source>
        <dbReference type="Proteomes" id="UP000037035"/>
    </source>
</evidence>
<proteinExistence type="predicted"/>
<gene>
    <name evidence="1" type="ORF">VP01_2929g1</name>
</gene>
<name>A0A0L6V2Y2_9BASI</name>
<reference evidence="1 2" key="1">
    <citation type="submission" date="2015-08" db="EMBL/GenBank/DDBJ databases">
        <title>Next Generation Sequencing and Analysis of the Genome of Puccinia sorghi L Schw, the Causal Agent of Maize Common Rust.</title>
        <authorList>
            <person name="Rochi L."/>
            <person name="Burguener G."/>
            <person name="Darino M."/>
            <person name="Turjanski A."/>
            <person name="Kreff E."/>
            <person name="Dieguez M.J."/>
            <person name="Sacco F."/>
        </authorList>
    </citation>
    <scope>NUCLEOTIDE SEQUENCE [LARGE SCALE GENOMIC DNA]</scope>
    <source>
        <strain evidence="1 2">RO10H11247</strain>
    </source>
</reference>
<dbReference type="AlphaFoldDB" id="A0A0L6V2Y2"/>
<evidence type="ECO:0000313" key="1">
    <source>
        <dbReference type="EMBL" id="KNZ54515.1"/>
    </source>
</evidence>
<comment type="caution">
    <text evidence="1">The sequence shown here is derived from an EMBL/GenBank/DDBJ whole genome shotgun (WGS) entry which is preliminary data.</text>
</comment>
<keyword evidence="2" id="KW-1185">Reference proteome</keyword>
<organism evidence="1 2">
    <name type="scientific">Puccinia sorghi</name>
    <dbReference type="NCBI Taxonomy" id="27349"/>
    <lineage>
        <taxon>Eukaryota</taxon>
        <taxon>Fungi</taxon>
        <taxon>Dikarya</taxon>
        <taxon>Basidiomycota</taxon>
        <taxon>Pucciniomycotina</taxon>
        <taxon>Pucciniomycetes</taxon>
        <taxon>Pucciniales</taxon>
        <taxon>Pucciniaceae</taxon>
        <taxon>Puccinia</taxon>
    </lineage>
</organism>
<dbReference type="EMBL" id="LAVV01007867">
    <property type="protein sequence ID" value="KNZ54515.1"/>
    <property type="molecule type" value="Genomic_DNA"/>
</dbReference>
<sequence length="449" mass="50576">MNLGKSTNLDCMSLHASVHVHVIDMCGGSMISTVGGQRGCVTSDQKVSCGSVSSIRCCYFCFLMLHTTFSHHQYKSPINHTYYITNNTHNIQQSPHKINHMYMCSGSSERSAMALFNVRSRIYRSRMVVVGIISLKVPLLSCFVKHGVVVFYLYYNAKSTSQSRRTDGCDEIGYIYNLDVQQVISKGCTDRDLNRRHGVYRIRKEEVAWIEGVCLHWNWNEGRTRSGKHFVLTRIGTEEGSCLGNFFLNQERNSGLTTTGKNFVLTRNGMKVRTTYRGKYFIRVLDFLFGNVAEGNNYLRWKKEGMRKVTRKLEIQRFRQVCGLMKVIQTNQNKGLICNISSPAAIIPQGAPLKQKTLTLQYKTRGACPDLPVSISCPDLSVSSFWLVVSYTKKAAKINISGSEIVVVVVLIQSHIINTFVTCISSLKIITLACGNIYIHQCSSISISF</sequence>
<dbReference type="Proteomes" id="UP000037035">
    <property type="component" value="Unassembled WGS sequence"/>
</dbReference>
<accession>A0A0L6V2Y2</accession>
<dbReference type="VEuPathDB" id="FungiDB:VP01_2929g1"/>